<evidence type="ECO:0000256" key="1">
    <source>
        <dbReference type="ARBA" id="ARBA00004479"/>
    </source>
</evidence>
<feature type="compositionally biased region" description="Polar residues" evidence="8">
    <location>
        <begin position="314"/>
        <end position="341"/>
    </location>
</feature>
<dbReference type="EMBL" id="JAROKS010000015">
    <property type="protein sequence ID" value="KAK1795697.1"/>
    <property type="molecule type" value="Genomic_DNA"/>
</dbReference>
<reference evidence="10" key="1">
    <citation type="submission" date="2023-03" db="EMBL/GenBank/DDBJ databases">
        <title>Electrophorus voltai genome.</title>
        <authorList>
            <person name="Bian C."/>
        </authorList>
    </citation>
    <scope>NUCLEOTIDE SEQUENCE</scope>
    <source>
        <strain evidence="10">CB-2022</strain>
        <tissue evidence="10">Muscle</tissue>
    </source>
</reference>
<feature type="region of interest" description="Disordered" evidence="8">
    <location>
        <begin position="1"/>
        <end position="128"/>
    </location>
</feature>
<evidence type="ECO:0000256" key="7">
    <source>
        <dbReference type="ARBA" id="ARBA00023180"/>
    </source>
</evidence>
<dbReference type="Proteomes" id="UP001239994">
    <property type="component" value="Unassembled WGS sequence"/>
</dbReference>
<keyword evidence="2 9" id="KW-0812">Transmembrane</keyword>
<evidence type="ECO:0000313" key="11">
    <source>
        <dbReference type="Proteomes" id="UP001239994"/>
    </source>
</evidence>
<accession>A0AAD8ZAV7</accession>
<feature type="compositionally biased region" description="Basic and acidic residues" evidence="8">
    <location>
        <begin position="1"/>
        <end position="10"/>
    </location>
</feature>
<name>A0AAD8ZAV7_9TELE</name>
<dbReference type="PANTHER" id="PTHR16677">
    <property type="entry name" value="HEMATOPOIETIC PROGENITOR CELL ANTIGEN CD34"/>
    <property type="match status" value="1"/>
</dbReference>
<evidence type="ECO:0000256" key="9">
    <source>
        <dbReference type="SAM" id="Phobius"/>
    </source>
</evidence>
<dbReference type="Pfam" id="PF06365">
    <property type="entry name" value="CD34_antigen"/>
    <property type="match status" value="1"/>
</dbReference>
<evidence type="ECO:0000256" key="6">
    <source>
        <dbReference type="ARBA" id="ARBA00023136"/>
    </source>
</evidence>
<keyword evidence="5 9" id="KW-1133">Transmembrane helix</keyword>
<feature type="transmembrane region" description="Helical" evidence="9">
    <location>
        <begin position="250"/>
        <end position="272"/>
    </location>
</feature>
<feature type="region of interest" description="Disordered" evidence="8">
    <location>
        <begin position="299"/>
        <end position="341"/>
    </location>
</feature>
<evidence type="ECO:0000256" key="2">
    <source>
        <dbReference type="ARBA" id="ARBA00022692"/>
    </source>
</evidence>
<keyword evidence="7" id="KW-0325">Glycoprotein</keyword>
<organism evidence="10 11">
    <name type="scientific">Electrophorus voltai</name>
    <dbReference type="NCBI Taxonomy" id="2609070"/>
    <lineage>
        <taxon>Eukaryota</taxon>
        <taxon>Metazoa</taxon>
        <taxon>Chordata</taxon>
        <taxon>Craniata</taxon>
        <taxon>Vertebrata</taxon>
        <taxon>Euteleostomi</taxon>
        <taxon>Actinopterygii</taxon>
        <taxon>Neopterygii</taxon>
        <taxon>Teleostei</taxon>
        <taxon>Ostariophysi</taxon>
        <taxon>Gymnotiformes</taxon>
        <taxon>Gymnotoidei</taxon>
        <taxon>Gymnotidae</taxon>
        <taxon>Electrophorus</taxon>
    </lineage>
</organism>
<dbReference type="InterPro" id="IPR008083">
    <property type="entry name" value="CD34"/>
</dbReference>
<proteinExistence type="predicted"/>
<keyword evidence="6 9" id="KW-0472">Membrane</keyword>
<dbReference type="AlphaFoldDB" id="A0AAD8ZAV7"/>
<comment type="subcellular location">
    <subcellularLocation>
        <location evidence="1">Membrane</location>
        <topology evidence="1">Single-pass type I membrane protein</topology>
    </subcellularLocation>
</comment>
<dbReference type="InterPro" id="IPR013836">
    <property type="entry name" value="CD34/Podocalyxin"/>
</dbReference>
<evidence type="ECO:0000256" key="5">
    <source>
        <dbReference type="ARBA" id="ARBA00022989"/>
    </source>
</evidence>
<dbReference type="GO" id="GO:0007155">
    <property type="term" value="P:cell adhesion"/>
    <property type="evidence" value="ECO:0007669"/>
    <property type="project" value="UniProtKB-KW"/>
</dbReference>
<protein>
    <submittedName>
        <fullName evidence="10">Uncharacterized protein</fullName>
    </submittedName>
</protein>
<keyword evidence="11" id="KW-1185">Reference proteome</keyword>
<dbReference type="PANTHER" id="PTHR16677:SF2">
    <property type="entry name" value="SI:CH211-286O17.1"/>
    <property type="match status" value="1"/>
</dbReference>
<evidence type="ECO:0000256" key="4">
    <source>
        <dbReference type="ARBA" id="ARBA00022889"/>
    </source>
</evidence>
<dbReference type="GO" id="GO:0005886">
    <property type="term" value="C:plasma membrane"/>
    <property type="evidence" value="ECO:0007669"/>
    <property type="project" value="UniProtKB-ARBA"/>
</dbReference>
<evidence type="ECO:0000256" key="3">
    <source>
        <dbReference type="ARBA" id="ARBA00022729"/>
    </source>
</evidence>
<comment type="caution">
    <text evidence="10">The sequence shown here is derived from an EMBL/GenBank/DDBJ whole genome shotgun (WGS) entry which is preliminary data.</text>
</comment>
<keyword evidence="4" id="KW-0130">Cell adhesion</keyword>
<evidence type="ECO:0000313" key="10">
    <source>
        <dbReference type="EMBL" id="KAK1795697.1"/>
    </source>
</evidence>
<keyword evidence="3" id="KW-0732">Signal</keyword>
<evidence type="ECO:0000256" key="8">
    <source>
        <dbReference type="SAM" id="MobiDB-lite"/>
    </source>
</evidence>
<sequence length="341" mass="36114">MEVEELKQEDPLSLNDTVISEEEEPPAPKTLPRARRSGASKQTRASGREAASAEEEPPLPKTRSNRAHAPTPKPREGKKAAAPGPAPPLGNPTGGHPDAHAPGSGYPPTSERARDTPPQAGWPPTHLTIGGLAGAIHLKESSGKSMSSQHNIMPLAGYDVDIVFANAPAGNTGVTCQDDAAPPVPQIMTAASAYMVGAAYVRGDNVPSTPRPKIQADAKGMRDKFNNDNIKDKVDIEEAELIFVKYSRAVLVSVLLTGLLLAALLIAGYLLTTHRRQAKGMRVAEDLFQVDEQNQGNTLLSVTPLPSQEPLDKPTSNGESPESPPTNGYSTTQTPVADTQM</sequence>
<gene>
    <name evidence="10" type="ORF">P4O66_001187</name>
</gene>